<evidence type="ECO:0000313" key="9">
    <source>
        <dbReference type="EMBL" id="MEB3511940.1"/>
    </source>
</evidence>
<proteinExistence type="inferred from homology"/>
<evidence type="ECO:0000259" key="8">
    <source>
        <dbReference type="Pfam" id="PF00294"/>
    </source>
</evidence>
<evidence type="ECO:0000256" key="1">
    <source>
        <dbReference type="ARBA" id="ARBA00010688"/>
    </source>
</evidence>
<dbReference type="PANTHER" id="PTHR46566">
    <property type="entry name" value="1-PHOSPHOFRUCTOKINASE-RELATED"/>
    <property type="match status" value="1"/>
</dbReference>
<feature type="compositionally biased region" description="Basic and acidic residues" evidence="7">
    <location>
        <begin position="306"/>
        <end position="320"/>
    </location>
</feature>
<evidence type="ECO:0000313" key="10">
    <source>
        <dbReference type="Proteomes" id="UP001348098"/>
    </source>
</evidence>
<reference evidence="9 10" key="1">
    <citation type="submission" date="2023-12" db="EMBL/GenBank/DDBJ databases">
        <title>novel species in genus Nocarida.</title>
        <authorList>
            <person name="Li Z."/>
        </authorList>
    </citation>
    <scope>NUCLEOTIDE SEQUENCE [LARGE SCALE GENOMIC DNA]</scope>
    <source>
        <strain evidence="9 10">CDC186</strain>
    </source>
</reference>
<evidence type="ECO:0000256" key="3">
    <source>
        <dbReference type="ARBA" id="ARBA00022741"/>
    </source>
</evidence>
<keyword evidence="10" id="KW-1185">Reference proteome</keyword>
<dbReference type="InterPro" id="IPR029056">
    <property type="entry name" value="Ribokinase-like"/>
</dbReference>
<dbReference type="RefSeq" id="WP_195081299.1">
    <property type="nucleotide sequence ID" value="NZ_JAYESH010000006.1"/>
</dbReference>
<organism evidence="9 10">
    <name type="scientific">Nocardia implantans</name>
    <dbReference type="NCBI Taxonomy" id="3108168"/>
    <lineage>
        <taxon>Bacteria</taxon>
        <taxon>Bacillati</taxon>
        <taxon>Actinomycetota</taxon>
        <taxon>Actinomycetes</taxon>
        <taxon>Mycobacteriales</taxon>
        <taxon>Nocardiaceae</taxon>
        <taxon>Nocardia</taxon>
    </lineage>
</organism>
<dbReference type="SUPFAM" id="SSF53613">
    <property type="entry name" value="Ribokinase-like"/>
    <property type="match status" value="1"/>
</dbReference>
<dbReference type="PANTHER" id="PTHR46566:SF2">
    <property type="entry name" value="ATP-DEPENDENT 6-PHOSPHOFRUCTOKINASE ISOZYME 2"/>
    <property type="match status" value="1"/>
</dbReference>
<feature type="domain" description="Carbohydrate kinase PfkB" evidence="8">
    <location>
        <begin position="13"/>
        <end position="293"/>
    </location>
</feature>
<dbReference type="Pfam" id="PF00294">
    <property type="entry name" value="PfkB"/>
    <property type="match status" value="1"/>
</dbReference>
<evidence type="ECO:0000256" key="2">
    <source>
        <dbReference type="ARBA" id="ARBA00022679"/>
    </source>
</evidence>
<gene>
    <name evidence="9" type="ORF">U3653_18070</name>
</gene>
<dbReference type="Gene3D" id="3.40.1190.20">
    <property type="match status" value="1"/>
</dbReference>
<evidence type="ECO:0000256" key="4">
    <source>
        <dbReference type="ARBA" id="ARBA00022777"/>
    </source>
</evidence>
<protein>
    <submittedName>
        <fullName evidence="9">1-phosphofructokinase family hexose kinase</fullName>
    </submittedName>
</protein>
<evidence type="ECO:0000256" key="7">
    <source>
        <dbReference type="SAM" id="MobiDB-lite"/>
    </source>
</evidence>
<keyword evidence="4" id="KW-0418">Kinase</keyword>
<evidence type="ECO:0000256" key="6">
    <source>
        <dbReference type="PIRNR" id="PIRNR000535"/>
    </source>
</evidence>
<comment type="similarity">
    <text evidence="1">Belongs to the carbohydrate kinase PfkB family.</text>
</comment>
<name>A0ABU6AWU1_9NOCA</name>
<dbReference type="NCBIfam" id="TIGR03168">
    <property type="entry name" value="1-PFK"/>
    <property type="match status" value="1"/>
</dbReference>
<dbReference type="Proteomes" id="UP001348098">
    <property type="component" value="Unassembled WGS sequence"/>
</dbReference>
<dbReference type="InterPro" id="IPR011611">
    <property type="entry name" value="PfkB_dom"/>
</dbReference>
<accession>A0ABU6AWU1</accession>
<evidence type="ECO:0000256" key="5">
    <source>
        <dbReference type="ARBA" id="ARBA00022840"/>
    </source>
</evidence>
<keyword evidence="3" id="KW-0547">Nucleotide-binding</keyword>
<keyword evidence="2 6" id="KW-0808">Transferase</keyword>
<dbReference type="EMBL" id="JAYKYQ010000007">
    <property type="protein sequence ID" value="MEB3511940.1"/>
    <property type="molecule type" value="Genomic_DNA"/>
</dbReference>
<dbReference type="PIRSF" id="PIRSF000535">
    <property type="entry name" value="1PFK/6PFK/LacC"/>
    <property type="match status" value="1"/>
</dbReference>
<dbReference type="InterPro" id="IPR017583">
    <property type="entry name" value="Tagatose/fructose_Pkinase"/>
</dbReference>
<feature type="region of interest" description="Disordered" evidence="7">
    <location>
        <begin position="305"/>
        <end position="333"/>
    </location>
</feature>
<comment type="caution">
    <text evidence="9">The sequence shown here is derived from an EMBL/GenBank/DDBJ whole genome shotgun (WGS) entry which is preliminary data.</text>
</comment>
<sequence length="333" mass="35113">MSRIVTLTMNPAIDLATRVDKVVPTDKMRCATPRYDPGGGGINVARTVAELGVEVRAVFPTGGPHGRLLEQLVRDTGVPPVPVQIAESTRESLSVTETAGGEQYRFVFPGPRLTDPEQHRCLAAVERAALGADYLVASGTLPPGASADFYQILTDLVADLGVRMVLDTSGNALRSVRRGVHLIKPSVRELGDYAGHPLSDRAEQLAQARSLITAGMTEMVLLSLGAAGALVVTRESHEWFAPIQARVRSGIGAGDAMVGGVVVGLARGYELSEAVRLGIAAATAALATTGTGPGRHEHIAQLYRQQPRDSDHAADVDDVARPGATQLREGSPR</sequence>
<dbReference type="PROSITE" id="PS00583">
    <property type="entry name" value="PFKB_KINASES_1"/>
    <property type="match status" value="1"/>
</dbReference>
<dbReference type="InterPro" id="IPR002173">
    <property type="entry name" value="Carboh/pur_kinase_PfkB_CS"/>
</dbReference>
<dbReference type="CDD" id="cd01164">
    <property type="entry name" value="FruK_PfkB_like"/>
    <property type="match status" value="1"/>
</dbReference>
<keyword evidence="5" id="KW-0067">ATP-binding</keyword>